<accession>A0A4P7D2V7</accession>
<comment type="similarity">
    <text evidence="1">Belongs to the LysR transcriptional regulatory family.</text>
</comment>
<dbReference type="Pfam" id="PF03466">
    <property type="entry name" value="LysR_substrate"/>
    <property type="match status" value="1"/>
</dbReference>
<sequence>MDKISAMKVYVKVVEATSFTGAAEVLHTSTTHVTRMVQALEQDLGVKLLNRTTRRSRPTDAGLRYYERCVALLRDLDEMDADVQASRGSQSGIVRVSMPALIAKSSVIPELPKFFASHPDIRLDISIADQHPDLLEEGLDCALRVGPVSEPGLVAKTVGSYKTLTFASPDYILQHGEPVTLEDLSDHIGVSYVTKSGRIRSWEFLEGNVVRSVSLKSTVLVNDQDTYVACGLAGIGLIQGSTLILDAHVRAGRLRKVLRDYPLSPRSLSVVYLPNRSKPKRVDIFIDWLASLYSVQLSD</sequence>
<dbReference type="EMBL" id="CP038150">
    <property type="protein sequence ID" value="QBR01557.1"/>
    <property type="molecule type" value="Genomic_DNA"/>
</dbReference>
<feature type="domain" description="HTH lysR-type" evidence="5">
    <location>
        <begin position="1"/>
        <end position="59"/>
    </location>
</feature>
<dbReference type="PROSITE" id="PS50931">
    <property type="entry name" value="HTH_LYSR"/>
    <property type="match status" value="1"/>
</dbReference>
<evidence type="ECO:0000259" key="5">
    <source>
        <dbReference type="PROSITE" id="PS50931"/>
    </source>
</evidence>
<dbReference type="Proteomes" id="UP000295727">
    <property type="component" value="Chromosome 3"/>
</dbReference>
<dbReference type="OrthoDB" id="9076738at2"/>
<dbReference type="GO" id="GO:0003700">
    <property type="term" value="F:DNA-binding transcription factor activity"/>
    <property type="evidence" value="ECO:0007669"/>
    <property type="project" value="InterPro"/>
</dbReference>
<protein>
    <submittedName>
        <fullName evidence="6">LysR family transcriptional regulator</fullName>
    </submittedName>
</protein>
<proteinExistence type="inferred from homology"/>
<reference evidence="6 7" key="1">
    <citation type="submission" date="2019-03" db="EMBL/GenBank/DDBJ databases">
        <title>Paraburkholderia sp. 7MH5, isolated from subtropical forest soil.</title>
        <authorList>
            <person name="Gao Z.-H."/>
            <person name="Qiu L.-H."/>
        </authorList>
    </citation>
    <scope>NUCLEOTIDE SEQUENCE [LARGE SCALE GENOMIC DNA]</scope>
    <source>
        <strain evidence="6 7">7MH5</strain>
    </source>
</reference>
<dbReference type="InterPro" id="IPR005119">
    <property type="entry name" value="LysR_subst-bd"/>
</dbReference>
<dbReference type="Pfam" id="PF00126">
    <property type="entry name" value="HTH_1"/>
    <property type="match status" value="1"/>
</dbReference>
<gene>
    <name evidence="6" type="ORF">E1956_30750</name>
</gene>
<dbReference type="InterPro" id="IPR058163">
    <property type="entry name" value="LysR-type_TF_proteobact-type"/>
</dbReference>
<dbReference type="InterPro" id="IPR000847">
    <property type="entry name" value="LysR_HTH_N"/>
</dbReference>
<dbReference type="Gene3D" id="1.10.10.10">
    <property type="entry name" value="Winged helix-like DNA-binding domain superfamily/Winged helix DNA-binding domain"/>
    <property type="match status" value="1"/>
</dbReference>
<name>A0A4P7D2V7_9BURK</name>
<dbReference type="SUPFAM" id="SSF46785">
    <property type="entry name" value="Winged helix' DNA-binding domain"/>
    <property type="match status" value="1"/>
</dbReference>
<dbReference type="FunFam" id="1.10.10.10:FF:000001">
    <property type="entry name" value="LysR family transcriptional regulator"/>
    <property type="match status" value="1"/>
</dbReference>
<dbReference type="RefSeq" id="WP_134756339.1">
    <property type="nucleotide sequence ID" value="NZ_CP038150.1"/>
</dbReference>
<dbReference type="InterPro" id="IPR036390">
    <property type="entry name" value="WH_DNA-bd_sf"/>
</dbReference>
<dbReference type="InterPro" id="IPR036388">
    <property type="entry name" value="WH-like_DNA-bd_sf"/>
</dbReference>
<dbReference type="GO" id="GO:0043565">
    <property type="term" value="F:sequence-specific DNA binding"/>
    <property type="evidence" value="ECO:0007669"/>
    <property type="project" value="TreeGrafter"/>
</dbReference>
<dbReference type="AlphaFoldDB" id="A0A4P7D2V7"/>
<keyword evidence="7" id="KW-1185">Reference proteome</keyword>
<keyword evidence="3" id="KW-0238">DNA-binding</keyword>
<evidence type="ECO:0000256" key="1">
    <source>
        <dbReference type="ARBA" id="ARBA00009437"/>
    </source>
</evidence>
<evidence type="ECO:0000313" key="7">
    <source>
        <dbReference type="Proteomes" id="UP000295727"/>
    </source>
</evidence>
<organism evidence="6 7">
    <name type="scientific">Paraburkholderia pallida</name>
    <dbReference type="NCBI Taxonomy" id="2547399"/>
    <lineage>
        <taxon>Bacteria</taxon>
        <taxon>Pseudomonadati</taxon>
        <taxon>Pseudomonadota</taxon>
        <taxon>Betaproteobacteria</taxon>
        <taxon>Burkholderiales</taxon>
        <taxon>Burkholderiaceae</taxon>
        <taxon>Paraburkholderia</taxon>
    </lineage>
</organism>
<evidence type="ECO:0000313" key="6">
    <source>
        <dbReference type="EMBL" id="QBR01557.1"/>
    </source>
</evidence>
<evidence type="ECO:0000256" key="2">
    <source>
        <dbReference type="ARBA" id="ARBA00023015"/>
    </source>
</evidence>
<dbReference type="PANTHER" id="PTHR30537">
    <property type="entry name" value="HTH-TYPE TRANSCRIPTIONAL REGULATOR"/>
    <property type="match status" value="1"/>
</dbReference>
<evidence type="ECO:0000256" key="4">
    <source>
        <dbReference type="ARBA" id="ARBA00023163"/>
    </source>
</evidence>
<evidence type="ECO:0000256" key="3">
    <source>
        <dbReference type="ARBA" id="ARBA00023125"/>
    </source>
</evidence>
<dbReference type="SUPFAM" id="SSF53850">
    <property type="entry name" value="Periplasmic binding protein-like II"/>
    <property type="match status" value="1"/>
</dbReference>
<keyword evidence="4" id="KW-0804">Transcription</keyword>
<dbReference type="GO" id="GO:0006351">
    <property type="term" value="P:DNA-templated transcription"/>
    <property type="evidence" value="ECO:0007669"/>
    <property type="project" value="TreeGrafter"/>
</dbReference>
<keyword evidence="2" id="KW-0805">Transcription regulation</keyword>
<dbReference type="Gene3D" id="3.40.190.290">
    <property type="match status" value="1"/>
</dbReference>
<dbReference type="KEGG" id="ppai:E1956_30750"/>
<dbReference type="PANTHER" id="PTHR30537:SF72">
    <property type="entry name" value="LYSR FAMILY TRANSCRIPTIONAL REGULATOR"/>
    <property type="match status" value="1"/>
</dbReference>